<dbReference type="PANTHER" id="PTHR39662:SF1">
    <property type="entry name" value="DUF354 DOMAIN-CONTAINING PROTEIN"/>
    <property type="match status" value="1"/>
</dbReference>
<reference evidence="2 3" key="1">
    <citation type="journal article" date="2019" name="Int. J. Syst. Evol. Microbiol.">
        <title>The Global Catalogue of Microorganisms (GCM) 10K type strain sequencing project: providing services to taxonomists for standard genome sequencing and annotation.</title>
        <authorList>
            <consortium name="The Broad Institute Genomics Platform"/>
            <consortium name="The Broad Institute Genome Sequencing Center for Infectious Disease"/>
            <person name="Wu L."/>
            <person name="Ma J."/>
        </authorList>
    </citation>
    <scope>NUCLEOTIDE SEQUENCE [LARGE SCALE GENOMIC DNA]</scope>
    <source>
        <strain evidence="2 3">CGMCC 1.12237</strain>
    </source>
</reference>
<gene>
    <name evidence="2" type="ORF">ACFPJ5_17805</name>
</gene>
<protein>
    <submittedName>
        <fullName evidence="2">DUF354 domain-containing protein</fullName>
    </submittedName>
</protein>
<dbReference type="PANTHER" id="PTHR39662">
    <property type="entry name" value="DUF354 DOMAIN-CONTAINING PROTEIN-RELATED"/>
    <property type="match status" value="1"/>
</dbReference>
<dbReference type="AlphaFoldDB" id="A0ABD5RG45"/>
<sequence>MRVLVTIQHPGHVHFFRNAIAEWRAEGHAVHVCVREKSVATALLDAYDVEHTVLAGATDGFLDLAVTQLVWEAKLLGEARRFDPDVLVAIAEPGVTHVAPLVGAESLLFVDTEHGTLQNRLAFPFADRICVPDCYFGDLPATAVRYPGYHELAYLHPNRFTPDPEILRAHGVDPDERLIVLRTVAWGAAHDFGQSGLGGIEAVVEELEASGGRVVVSAEADVPESLADRRYDVPPEHMHHLLAHAELFVGESATMAAESAVLGTPAVYISNWELGYTRDLERYGLLFSFVDEDRETRQREGLAVAREILTGGEPPVPATDDVLASTGESWAERRARLLAEKVDTTQVIHEQVADLAGVGEQAGEPTRDVRSEGTVGGGRP</sequence>
<dbReference type="Pfam" id="PF04007">
    <property type="entry name" value="DUF354"/>
    <property type="match status" value="1"/>
</dbReference>
<dbReference type="RefSeq" id="WP_227231352.1">
    <property type="nucleotide sequence ID" value="NZ_JAJCVJ010000003.1"/>
</dbReference>
<comment type="caution">
    <text evidence="2">The sequence shown here is derived from an EMBL/GenBank/DDBJ whole genome shotgun (WGS) entry which is preliminary data.</text>
</comment>
<dbReference type="Proteomes" id="UP001596201">
    <property type="component" value="Unassembled WGS sequence"/>
</dbReference>
<proteinExistence type="predicted"/>
<dbReference type="EMBL" id="JBHSKX010000004">
    <property type="protein sequence ID" value="MFC5368782.1"/>
    <property type="molecule type" value="Genomic_DNA"/>
</dbReference>
<evidence type="ECO:0000313" key="2">
    <source>
        <dbReference type="EMBL" id="MFC5368782.1"/>
    </source>
</evidence>
<name>A0ABD5RG45_9EURY</name>
<dbReference type="SUPFAM" id="SSF53756">
    <property type="entry name" value="UDP-Glycosyltransferase/glycogen phosphorylase"/>
    <property type="match status" value="1"/>
</dbReference>
<accession>A0ABD5RG45</accession>
<evidence type="ECO:0000313" key="3">
    <source>
        <dbReference type="Proteomes" id="UP001596201"/>
    </source>
</evidence>
<organism evidence="2 3">
    <name type="scientific">Salinirubrum litoreum</name>
    <dbReference type="NCBI Taxonomy" id="1126234"/>
    <lineage>
        <taxon>Archaea</taxon>
        <taxon>Methanobacteriati</taxon>
        <taxon>Methanobacteriota</taxon>
        <taxon>Stenosarchaea group</taxon>
        <taxon>Halobacteria</taxon>
        <taxon>Halobacteriales</taxon>
        <taxon>Haloferacaceae</taxon>
        <taxon>Salinirubrum</taxon>
    </lineage>
</organism>
<feature type="region of interest" description="Disordered" evidence="1">
    <location>
        <begin position="355"/>
        <end position="380"/>
    </location>
</feature>
<keyword evidence="3" id="KW-1185">Reference proteome</keyword>
<evidence type="ECO:0000256" key="1">
    <source>
        <dbReference type="SAM" id="MobiDB-lite"/>
    </source>
</evidence>
<dbReference type="PIRSF" id="PIRSF005357">
    <property type="entry name" value="UCP005357"/>
    <property type="match status" value="1"/>
</dbReference>
<dbReference type="InterPro" id="IPR007152">
    <property type="entry name" value="DUF354"/>
</dbReference>